<dbReference type="Proteomes" id="UP000606974">
    <property type="component" value="Unassembled WGS sequence"/>
</dbReference>
<sequence length="83" mass="9209">MIDTRYQATLPLPHDSSAIITLDPSMTEFEEVESPFPPPPPQTSDPSSLLLLIPLPTPKARHKVQTRDEKCLRVAYAKLLLSG</sequence>
<dbReference type="AlphaFoldDB" id="A0A8H7E9D2"/>
<gene>
    <name evidence="1" type="ORF">GJ744_011339</name>
</gene>
<comment type="caution">
    <text evidence="1">The sequence shown here is derived from an EMBL/GenBank/DDBJ whole genome shotgun (WGS) entry which is preliminary data.</text>
</comment>
<accession>A0A8H7E9D2</accession>
<dbReference type="EMBL" id="JAACFV010000008">
    <property type="protein sequence ID" value="KAF7513073.1"/>
    <property type="molecule type" value="Genomic_DNA"/>
</dbReference>
<evidence type="ECO:0000313" key="1">
    <source>
        <dbReference type="EMBL" id="KAF7513073.1"/>
    </source>
</evidence>
<name>A0A8H7E9D2_9EURO</name>
<keyword evidence="2" id="KW-1185">Reference proteome</keyword>
<proteinExistence type="predicted"/>
<organism evidence="1 2">
    <name type="scientific">Endocarpon pusillum</name>
    <dbReference type="NCBI Taxonomy" id="364733"/>
    <lineage>
        <taxon>Eukaryota</taxon>
        <taxon>Fungi</taxon>
        <taxon>Dikarya</taxon>
        <taxon>Ascomycota</taxon>
        <taxon>Pezizomycotina</taxon>
        <taxon>Eurotiomycetes</taxon>
        <taxon>Chaetothyriomycetidae</taxon>
        <taxon>Verrucariales</taxon>
        <taxon>Verrucariaceae</taxon>
        <taxon>Endocarpon</taxon>
    </lineage>
</organism>
<reference evidence="1" key="1">
    <citation type="submission" date="2020-02" db="EMBL/GenBank/DDBJ databases">
        <authorList>
            <person name="Palmer J.M."/>
        </authorList>
    </citation>
    <scope>NUCLEOTIDE SEQUENCE</scope>
    <source>
        <strain evidence="1">EPUS1.4</strain>
        <tissue evidence="1">Thallus</tissue>
    </source>
</reference>
<evidence type="ECO:0000313" key="2">
    <source>
        <dbReference type="Proteomes" id="UP000606974"/>
    </source>
</evidence>
<protein>
    <submittedName>
        <fullName evidence="1">Uncharacterized protein</fullName>
    </submittedName>
</protein>